<name>A0A6A5YRP5_9PLEO</name>
<protein>
    <submittedName>
        <fullName evidence="2">Uncharacterized protein</fullName>
    </submittedName>
</protein>
<accession>A0A6A5YRP5</accession>
<evidence type="ECO:0000256" key="1">
    <source>
        <dbReference type="SAM" id="MobiDB-lite"/>
    </source>
</evidence>
<feature type="region of interest" description="Disordered" evidence="1">
    <location>
        <begin position="192"/>
        <end position="213"/>
    </location>
</feature>
<dbReference type="AlphaFoldDB" id="A0A6A5YRP5"/>
<feature type="compositionally biased region" description="Basic and acidic residues" evidence="1">
    <location>
        <begin position="192"/>
        <end position="202"/>
    </location>
</feature>
<dbReference type="Proteomes" id="UP000799770">
    <property type="component" value="Unassembled WGS sequence"/>
</dbReference>
<feature type="region of interest" description="Disordered" evidence="1">
    <location>
        <begin position="1"/>
        <end position="66"/>
    </location>
</feature>
<reference evidence="2" key="1">
    <citation type="journal article" date="2020" name="Stud. Mycol.">
        <title>101 Dothideomycetes genomes: a test case for predicting lifestyles and emergence of pathogens.</title>
        <authorList>
            <person name="Haridas S."/>
            <person name="Albert R."/>
            <person name="Binder M."/>
            <person name="Bloem J."/>
            <person name="Labutti K."/>
            <person name="Salamov A."/>
            <person name="Andreopoulos B."/>
            <person name="Baker S."/>
            <person name="Barry K."/>
            <person name="Bills G."/>
            <person name="Bluhm B."/>
            <person name="Cannon C."/>
            <person name="Castanera R."/>
            <person name="Culley D."/>
            <person name="Daum C."/>
            <person name="Ezra D."/>
            <person name="Gonzalez J."/>
            <person name="Henrissat B."/>
            <person name="Kuo A."/>
            <person name="Liang C."/>
            <person name="Lipzen A."/>
            <person name="Lutzoni F."/>
            <person name="Magnuson J."/>
            <person name="Mondo S."/>
            <person name="Nolan M."/>
            <person name="Ohm R."/>
            <person name="Pangilinan J."/>
            <person name="Park H.-J."/>
            <person name="Ramirez L."/>
            <person name="Alfaro M."/>
            <person name="Sun H."/>
            <person name="Tritt A."/>
            <person name="Yoshinaga Y."/>
            <person name="Zwiers L.-H."/>
            <person name="Turgeon B."/>
            <person name="Goodwin S."/>
            <person name="Spatafora J."/>
            <person name="Crous P."/>
            <person name="Grigoriev I."/>
        </authorList>
    </citation>
    <scope>NUCLEOTIDE SEQUENCE</scope>
    <source>
        <strain evidence="2">CBS 627.86</strain>
    </source>
</reference>
<organism evidence="2 3">
    <name type="scientific">Lophiotrema nucula</name>
    <dbReference type="NCBI Taxonomy" id="690887"/>
    <lineage>
        <taxon>Eukaryota</taxon>
        <taxon>Fungi</taxon>
        <taxon>Dikarya</taxon>
        <taxon>Ascomycota</taxon>
        <taxon>Pezizomycotina</taxon>
        <taxon>Dothideomycetes</taxon>
        <taxon>Pleosporomycetidae</taxon>
        <taxon>Pleosporales</taxon>
        <taxon>Lophiotremataceae</taxon>
        <taxon>Lophiotrema</taxon>
    </lineage>
</organism>
<sequence>MGSKGKRKHPGETSPTAGPSKKRTRGRTPSPDLEERLQRGESVYRSDKDPYFPGDDSQPELPTPNDWDFRLKVTCMDNTPDELLKEAVQGLVKICFPNSFLKELGINVVEAHMREAGASDAAIAKMNNVFESEMIHRLAWMLAEYLDTPRKIEKGISTLASASNRLQGNKIDHRVLDQIISGFTQLRDKIAADQRQHSREAGDPSGAQTLAHDDLPGEVDEASCEDQGPRAAPRIVAAMDRNHKVSKSWRWDVDKASIDAWSIEACFLRRSDLFAYHALPIARREVGATAGRRKVQKRIQELLDDLTKEEIDIWKDCFTKLKNGDLSTLDRVHTGAEHEDNPDDDHRCSRETTVFPPEKRPKRIKRAPVGSDIPNRIRIKTELDGDMDNTRQAPRNQAGDVVDGIVGATAAFRRLSTEQAVTASVAGRQRNRNRYNPKNTHKPSPFGTPVVDLLWGKNPLEREYHKAFVDTVLKHLNELVPTPSITTAVYGGASKTLRKIGLVKTIEAAFTSSKFRASAARLEIEYELQNWVGSNPYSFPELAHESFFFAQMLPNITPIMDAIFPPNSGWPSSNMSQTEAELVRRLQTRSVDMTFQVPPKEKDVTTRINEILHSKTAPHDKRYLLEKDLRVVAFAQRVSFPELKVSSLVRQWESLSKMKW</sequence>
<proteinExistence type="predicted"/>
<evidence type="ECO:0000313" key="2">
    <source>
        <dbReference type="EMBL" id="KAF2109107.1"/>
    </source>
</evidence>
<evidence type="ECO:0000313" key="3">
    <source>
        <dbReference type="Proteomes" id="UP000799770"/>
    </source>
</evidence>
<dbReference type="OrthoDB" id="3799856at2759"/>
<gene>
    <name evidence="2" type="ORF">BDV96DRAFT_605180</name>
</gene>
<keyword evidence="3" id="KW-1185">Reference proteome</keyword>
<feature type="compositionally biased region" description="Basic and acidic residues" evidence="1">
    <location>
        <begin position="33"/>
        <end position="50"/>
    </location>
</feature>
<dbReference type="EMBL" id="ML977344">
    <property type="protein sequence ID" value="KAF2109107.1"/>
    <property type="molecule type" value="Genomic_DNA"/>
</dbReference>